<dbReference type="InterPro" id="IPR036465">
    <property type="entry name" value="vWFA_dom_sf"/>
</dbReference>
<dbReference type="AlphaFoldDB" id="A0A7G5MUA8"/>
<dbReference type="InterPro" id="IPR018698">
    <property type="entry name" value="VWA-like_dom"/>
</dbReference>
<dbReference type="InterPro" id="IPR025154">
    <property type="entry name" value="Put_metallopeptidase_dom"/>
</dbReference>
<evidence type="ECO:0000259" key="1">
    <source>
        <dbReference type="Pfam" id="PF09967"/>
    </source>
</evidence>
<feature type="domain" description="Putative metallopeptidase" evidence="2">
    <location>
        <begin position="37"/>
        <end position="204"/>
    </location>
</feature>
<dbReference type="EMBL" id="CP039126">
    <property type="protein sequence ID" value="QMW78201.1"/>
    <property type="molecule type" value="Genomic_DNA"/>
</dbReference>
<protein>
    <recommendedName>
        <fullName evidence="5">VWA-like domain-containing protein</fullName>
    </recommendedName>
</protein>
<gene>
    <name evidence="3" type="ORF">E5259_11675</name>
</gene>
<dbReference type="SUPFAM" id="SSF53300">
    <property type="entry name" value="vWA-like"/>
    <property type="match status" value="1"/>
</dbReference>
<organism evidence="3 4">
    <name type="scientific">Blautia producta</name>
    <dbReference type="NCBI Taxonomy" id="33035"/>
    <lineage>
        <taxon>Bacteria</taxon>
        <taxon>Bacillati</taxon>
        <taxon>Bacillota</taxon>
        <taxon>Clostridia</taxon>
        <taxon>Lachnospirales</taxon>
        <taxon>Lachnospiraceae</taxon>
        <taxon>Blautia</taxon>
    </lineage>
</organism>
<reference evidence="3 4" key="1">
    <citation type="submission" date="2019-04" db="EMBL/GenBank/DDBJ databases">
        <authorList>
            <person name="Schori C."/>
            <person name="Ahrens C."/>
        </authorList>
    </citation>
    <scope>NUCLEOTIDE SEQUENCE [LARGE SCALE GENOMIC DNA]</scope>
    <source>
        <strain evidence="3 4">DSM 2950</strain>
    </source>
</reference>
<sequence length="449" mass="52612">MCIMASVKKRRAVRIWRKGYGIMRQAEEIAQEIWSLADQEISCACPFFALACSFLKTTADDTCVCTCTDGRAVYYSPKAVLADFQEKGRKYINRIYLHSLFHCLYLHPADRMDRDEKLWDLACDIVAEYTVDCLGFPYLTGKAGKEKDQVYCLFWKENSSRTAAQIYEMLLEGKFEKRCIDTWRSLFFTDEHNLWREISGGELEGIRRIWEKAAAYASRDTGNAGKRAGSEKGNTEEWYELQQKRRYDYRRFLRCFAVQREEVQLDMESFDYISYCLGLSMYGNMPLVEPLEYTEAYKLEEIVIAIDTSSSCSREMVQRFLEETYSMLSERENFFKKMNVHIIQCDCYIQEDVTLGCEEDWRAYMKQIRIQGRGGTDFRPVFTYVDRLIKEKKIRDLKGLLYFTDGDGIYPTEKPDYEAAFIFIKEPPGNVKIPPWAIRLYLDERKAGS</sequence>
<name>A0A7G5MUA8_9FIRM</name>
<evidence type="ECO:0000313" key="4">
    <source>
        <dbReference type="Proteomes" id="UP000515789"/>
    </source>
</evidence>
<dbReference type="Pfam" id="PF13203">
    <property type="entry name" value="DUF2201_N"/>
    <property type="match status" value="1"/>
</dbReference>
<dbReference type="PANTHER" id="PTHR38730">
    <property type="entry name" value="SLL7028 PROTEIN"/>
    <property type="match status" value="1"/>
</dbReference>
<dbReference type="CDD" id="cd00198">
    <property type="entry name" value="vWFA"/>
    <property type="match status" value="1"/>
</dbReference>
<accession>A0A7G5MUA8</accession>
<dbReference type="Pfam" id="PF09967">
    <property type="entry name" value="DUF2201"/>
    <property type="match status" value="1"/>
</dbReference>
<evidence type="ECO:0008006" key="5">
    <source>
        <dbReference type="Google" id="ProtNLM"/>
    </source>
</evidence>
<evidence type="ECO:0000313" key="3">
    <source>
        <dbReference type="EMBL" id="QMW78201.1"/>
    </source>
</evidence>
<dbReference type="PANTHER" id="PTHR38730:SF1">
    <property type="entry name" value="SLL7028 PROTEIN"/>
    <property type="match status" value="1"/>
</dbReference>
<dbReference type="Proteomes" id="UP000515789">
    <property type="component" value="Chromosome"/>
</dbReference>
<proteinExistence type="predicted"/>
<evidence type="ECO:0000259" key="2">
    <source>
        <dbReference type="Pfam" id="PF13203"/>
    </source>
</evidence>
<feature type="domain" description="VWA-like" evidence="1">
    <location>
        <begin position="302"/>
        <end position="442"/>
    </location>
</feature>